<evidence type="ECO:0000313" key="5">
    <source>
        <dbReference type="EMBL" id="RTQ36646.1"/>
    </source>
</evidence>
<dbReference type="GO" id="GO:0030288">
    <property type="term" value="C:outer membrane-bounded periplasmic space"/>
    <property type="evidence" value="ECO:0007669"/>
    <property type="project" value="UniProtKB-ARBA"/>
</dbReference>
<dbReference type="Gene3D" id="3.10.105.10">
    <property type="entry name" value="Dipeptide-binding Protein, Domain 3"/>
    <property type="match status" value="1"/>
</dbReference>
<dbReference type="GO" id="GO:1904680">
    <property type="term" value="F:peptide transmembrane transporter activity"/>
    <property type="evidence" value="ECO:0007669"/>
    <property type="project" value="TreeGrafter"/>
</dbReference>
<dbReference type="Gene3D" id="3.40.190.10">
    <property type="entry name" value="Periplasmic binding protein-like II"/>
    <property type="match status" value="1"/>
</dbReference>
<evidence type="ECO:0000256" key="3">
    <source>
        <dbReference type="SAM" id="SignalP"/>
    </source>
</evidence>
<name>A0A3S0JYQ9_9BURK</name>
<proteinExistence type="inferred from homology"/>
<organism evidence="5 6">
    <name type="scientific">Variovorax gossypii</name>
    <dbReference type="NCBI Taxonomy" id="1679495"/>
    <lineage>
        <taxon>Bacteria</taxon>
        <taxon>Pseudomonadati</taxon>
        <taxon>Pseudomonadota</taxon>
        <taxon>Betaproteobacteria</taxon>
        <taxon>Burkholderiales</taxon>
        <taxon>Comamonadaceae</taxon>
        <taxon>Variovorax</taxon>
    </lineage>
</organism>
<dbReference type="InterPro" id="IPR000914">
    <property type="entry name" value="SBP_5_dom"/>
</dbReference>
<keyword evidence="2 3" id="KW-0732">Signal</keyword>
<feature type="signal peptide" evidence="3">
    <location>
        <begin position="1"/>
        <end position="25"/>
    </location>
</feature>
<dbReference type="InterPro" id="IPR030678">
    <property type="entry name" value="Peptide/Ni-bd"/>
</dbReference>
<feature type="chain" id="PRO_5018620527" evidence="3">
    <location>
        <begin position="26"/>
        <end position="526"/>
    </location>
</feature>
<dbReference type="RefSeq" id="WP_126468624.1">
    <property type="nucleotide sequence ID" value="NZ_RXOE01000001.1"/>
</dbReference>
<dbReference type="InterPro" id="IPR039424">
    <property type="entry name" value="SBP_5"/>
</dbReference>
<dbReference type="PANTHER" id="PTHR30290">
    <property type="entry name" value="PERIPLASMIC BINDING COMPONENT OF ABC TRANSPORTER"/>
    <property type="match status" value="1"/>
</dbReference>
<evidence type="ECO:0000313" key="6">
    <source>
        <dbReference type="Proteomes" id="UP000267418"/>
    </source>
</evidence>
<dbReference type="CDD" id="cd08517">
    <property type="entry name" value="PBP2_NikA_DppA_OppA_like_13"/>
    <property type="match status" value="1"/>
</dbReference>
<dbReference type="SUPFAM" id="SSF53850">
    <property type="entry name" value="Periplasmic binding protein-like II"/>
    <property type="match status" value="1"/>
</dbReference>
<dbReference type="PIRSF" id="PIRSF002741">
    <property type="entry name" value="MppA"/>
    <property type="match status" value="1"/>
</dbReference>
<keyword evidence="6" id="KW-1185">Reference proteome</keyword>
<evidence type="ECO:0000256" key="1">
    <source>
        <dbReference type="ARBA" id="ARBA00005695"/>
    </source>
</evidence>
<dbReference type="InterPro" id="IPR023765">
    <property type="entry name" value="SBP_5_CS"/>
</dbReference>
<dbReference type="GO" id="GO:0043190">
    <property type="term" value="C:ATP-binding cassette (ABC) transporter complex"/>
    <property type="evidence" value="ECO:0007669"/>
    <property type="project" value="InterPro"/>
</dbReference>
<gene>
    <name evidence="5" type="ORF">EJP69_02580</name>
</gene>
<comment type="similarity">
    <text evidence="1">Belongs to the bacterial solute-binding protein 5 family.</text>
</comment>
<comment type="caution">
    <text evidence="5">The sequence shown here is derived from an EMBL/GenBank/DDBJ whole genome shotgun (WGS) entry which is preliminary data.</text>
</comment>
<dbReference type="PROSITE" id="PS01040">
    <property type="entry name" value="SBP_BACTERIAL_5"/>
    <property type="match status" value="1"/>
</dbReference>
<accession>A0A3S0JYQ9</accession>
<dbReference type="Proteomes" id="UP000267418">
    <property type="component" value="Unassembled WGS sequence"/>
</dbReference>
<evidence type="ECO:0000256" key="2">
    <source>
        <dbReference type="ARBA" id="ARBA00022729"/>
    </source>
</evidence>
<dbReference type="OrthoDB" id="9801799at2"/>
<dbReference type="GO" id="GO:0015833">
    <property type="term" value="P:peptide transport"/>
    <property type="evidence" value="ECO:0007669"/>
    <property type="project" value="TreeGrafter"/>
</dbReference>
<feature type="domain" description="Solute-binding protein family 5" evidence="4">
    <location>
        <begin position="73"/>
        <end position="438"/>
    </location>
</feature>
<sequence length="526" mass="58875">MIQITTIGKALLALALLATHYALQAAPQAGGTVTLVLQNEPPTLVSIAHSHSSTLAVSAKVTEGLLKYDQDLKPQPQLATAWQVSSDGRTYTFTLRRGVKWHDGRDFSSADVAYSILLLKEHHPRGRSTFAPVERVKTPDPYTAVLELSRPAPYLLKAFVASEAPIVPKHLYENGGDVLRNPNGSAPVGTGPFRFKEWVRGSHIVYERNPDYWDRPKPYIDRLIVKIIPDAASRSIAFETGDVDIGYRTPVSPGDIERLKANPKLGFETKGNSYSYNVTRLEFNLRQPQLKELKVRQAIAHAVSREVVRDNVFYGYGVISYSPIAPGLKEFHDTRPTPYPYAPKTAERLLDEAGFPRGADGTRFTLALDFNPSDVHKRLADYVKQALGRVGIRVDIRATDFSQYVKRIYTEQNYDLAINGTSNLFDPTVGSQRLYWSKNIRQGVPFSNGTFYDNPVVDRLLEDAAVEIDPAKRVALFKEFQRIVGVEVPDLNLLSPTYFTIYNRRVHDHSLTGDGVEANFADVYIR</sequence>
<protein>
    <submittedName>
        <fullName evidence="5">ABC transporter substrate-binding protein</fullName>
    </submittedName>
</protein>
<dbReference type="PANTHER" id="PTHR30290:SF38">
    <property type="entry name" value="D,D-DIPEPTIDE-BINDING PERIPLASMIC PROTEIN DDPA-RELATED"/>
    <property type="match status" value="1"/>
</dbReference>
<dbReference type="AlphaFoldDB" id="A0A3S0JYQ9"/>
<dbReference type="EMBL" id="RXOE01000001">
    <property type="protein sequence ID" value="RTQ36646.1"/>
    <property type="molecule type" value="Genomic_DNA"/>
</dbReference>
<reference evidence="5 6" key="1">
    <citation type="submission" date="2018-12" db="EMBL/GenBank/DDBJ databases">
        <title>The genome of Variovorax gossypii DSM 100435.</title>
        <authorList>
            <person name="Gao J."/>
            <person name="Sun J."/>
        </authorList>
    </citation>
    <scope>NUCLEOTIDE SEQUENCE [LARGE SCALE GENOMIC DNA]</scope>
    <source>
        <strain evidence="5 6">DSM 100435</strain>
    </source>
</reference>
<dbReference type="Pfam" id="PF00496">
    <property type="entry name" value="SBP_bac_5"/>
    <property type="match status" value="1"/>
</dbReference>
<dbReference type="Gene3D" id="3.90.76.10">
    <property type="entry name" value="Dipeptide-binding Protein, Domain 1"/>
    <property type="match status" value="1"/>
</dbReference>
<evidence type="ECO:0000259" key="4">
    <source>
        <dbReference type="Pfam" id="PF00496"/>
    </source>
</evidence>